<dbReference type="Gene3D" id="1.10.150.240">
    <property type="entry name" value="Putative phosphatase, domain 2"/>
    <property type="match status" value="1"/>
</dbReference>
<dbReference type="OrthoDB" id="3774052at2"/>
<dbReference type="InterPro" id="IPR023214">
    <property type="entry name" value="HAD_sf"/>
</dbReference>
<dbReference type="InterPro" id="IPR006439">
    <property type="entry name" value="HAD-SF_hydro_IA"/>
</dbReference>
<comment type="caution">
    <text evidence="2">The sequence shown here is derived from an EMBL/GenBank/DDBJ whole genome shotgun (WGS) entry which is preliminary data.</text>
</comment>
<dbReference type="EMBL" id="WBMT01000026">
    <property type="protein sequence ID" value="KAB2341383.1"/>
    <property type="molecule type" value="Genomic_DNA"/>
</dbReference>
<dbReference type="RefSeq" id="WP_151568801.1">
    <property type="nucleotide sequence ID" value="NZ_WBMT01000026.1"/>
</dbReference>
<dbReference type="SUPFAM" id="SSF56784">
    <property type="entry name" value="HAD-like"/>
    <property type="match status" value="1"/>
</dbReference>
<dbReference type="InterPro" id="IPR023198">
    <property type="entry name" value="PGP-like_dom2"/>
</dbReference>
<protein>
    <submittedName>
        <fullName evidence="2">HAD-IA family hydrolase</fullName>
    </submittedName>
</protein>
<dbReference type="Gene3D" id="3.40.50.1000">
    <property type="entry name" value="HAD superfamily/HAD-like"/>
    <property type="match status" value="1"/>
</dbReference>
<evidence type="ECO:0000313" key="2">
    <source>
        <dbReference type="EMBL" id="KAB2341383.1"/>
    </source>
</evidence>
<sequence>MEQARKGTNPLVVVFDVLGTLVDHAGSLAHRVSVVAGIESEAAANVVRQWIDHVSAQERAIIDGRRAFAPSHELDAEALNWLVGEGLLPPDALAGLTDASEWLQPWPDTVDGLDLLAADVMVLGLSNASRRVLAGLSGRSGLRWHQVLSGEDAGTYKPDPGIYKLAMASVPAGSGPPFKVAAHAWDLRAAAAAGMRTAYVPRPDGDPPGPDDTFDLHAADLRDLHAQLLTLEG</sequence>
<dbReference type="PANTHER" id="PTHR43316:SF3">
    <property type="entry name" value="HALOACID DEHALOGENASE, TYPE II (AFU_ORTHOLOGUE AFUA_2G07750)-RELATED"/>
    <property type="match status" value="1"/>
</dbReference>
<dbReference type="AlphaFoldDB" id="A0A6H9YBQ7"/>
<proteinExistence type="predicted"/>
<reference evidence="2 3" key="1">
    <citation type="submission" date="2019-09" db="EMBL/GenBank/DDBJ databases">
        <title>Actinomadura physcomitrii sp. nov., a novel actinomycete isolated from moss [Physcomitrium sphaericum (Ludw) Fuernr].</title>
        <authorList>
            <person name="Zhuang X."/>
            <person name="Liu C."/>
        </authorList>
    </citation>
    <scope>NUCLEOTIDE SEQUENCE [LARGE SCALE GENOMIC DNA]</scope>
    <source>
        <strain evidence="2 3">HMC1</strain>
    </source>
</reference>
<organism evidence="2 3">
    <name type="scientific">Actinomadura rudentiformis</name>
    <dbReference type="NCBI Taxonomy" id="359158"/>
    <lineage>
        <taxon>Bacteria</taxon>
        <taxon>Bacillati</taxon>
        <taxon>Actinomycetota</taxon>
        <taxon>Actinomycetes</taxon>
        <taxon>Streptosporangiales</taxon>
        <taxon>Thermomonosporaceae</taxon>
        <taxon>Actinomadura</taxon>
    </lineage>
</organism>
<dbReference type="InterPro" id="IPR051540">
    <property type="entry name" value="S-2-haloacid_dehalogenase"/>
</dbReference>
<evidence type="ECO:0000313" key="3">
    <source>
        <dbReference type="Proteomes" id="UP000468735"/>
    </source>
</evidence>
<evidence type="ECO:0000256" key="1">
    <source>
        <dbReference type="ARBA" id="ARBA00022801"/>
    </source>
</evidence>
<dbReference type="Proteomes" id="UP000468735">
    <property type="component" value="Unassembled WGS sequence"/>
</dbReference>
<dbReference type="GO" id="GO:0016787">
    <property type="term" value="F:hydrolase activity"/>
    <property type="evidence" value="ECO:0007669"/>
    <property type="project" value="UniProtKB-KW"/>
</dbReference>
<dbReference type="InterPro" id="IPR036412">
    <property type="entry name" value="HAD-like_sf"/>
</dbReference>
<dbReference type="NCBIfam" id="TIGR01493">
    <property type="entry name" value="HAD-SF-IA-v2"/>
    <property type="match status" value="1"/>
</dbReference>
<accession>A0A6H9YBQ7</accession>
<keyword evidence="3" id="KW-1185">Reference proteome</keyword>
<keyword evidence="1 2" id="KW-0378">Hydrolase</keyword>
<name>A0A6H9YBQ7_9ACTN</name>
<dbReference type="PANTHER" id="PTHR43316">
    <property type="entry name" value="HYDROLASE, HALOACID DELAHOGENASE-RELATED"/>
    <property type="match status" value="1"/>
</dbReference>
<gene>
    <name evidence="2" type="ORF">F8566_42515</name>
</gene>